<name>A0AC60P698_IXOPE</name>
<gene>
    <name evidence="1" type="ORF">HPB47_007888</name>
</gene>
<evidence type="ECO:0000313" key="1">
    <source>
        <dbReference type="EMBL" id="KAG0414960.1"/>
    </source>
</evidence>
<dbReference type="Proteomes" id="UP000805193">
    <property type="component" value="Unassembled WGS sequence"/>
</dbReference>
<protein>
    <submittedName>
        <fullName evidence="1">Uncharacterized protein</fullName>
    </submittedName>
</protein>
<accession>A0AC60P698</accession>
<keyword evidence="2" id="KW-1185">Reference proteome</keyword>
<organism evidence="1 2">
    <name type="scientific">Ixodes persulcatus</name>
    <name type="common">Taiga tick</name>
    <dbReference type="NCBI Taxonomy" id="34615"/>
    <lineage>
        <taxon>Eukaryota</taxon>
        <taxon>Metazoa</taxon>
        <taxon>Ecdysozoa</taxon>
        <taxon>Arthropoda</taxon>
        <taxon>Chelicerata</taxon>
        <taxon>Arachnida</taxon>
        <taxon>Acari</taxon>
        <taxon>Parasitiformes</taxon>
        <taxon>Ixodida</taxon>
        <taxon>Ixodoidea</taxon>
        <taxon>Ixodidae</taxon>
        <taxon>Ixodinae</taxon>
        <taxon>Ixodes</taxon>
    </lineage>
</organism>
<sequence length="199" mass="22525">MRRELEQRTQHPDESLWEFVRAMQELFVLAESSAPNAEQVERVIRQSLQTFAAYRRGSRFRDLNKLASEARQIQGGILAARAYRPPPPASAALEPRCAWNGDTASRYRRHEAAHYADERSRNTYDISWRIPLVVLERAGIDVSGASLFHLAIGIETDVFHWSFWISSRSRSRSGSEKSRSDDFGGFNRKPAGPALGAHA</sequence>
<dbReference type="EMBL" id="JABSTQ010011129">
    <property type="protein sequence ID" value="KAG0414960.1"/>
    <property type="molecule type" value="Genomic_DNA"/>
</dbReference>
<comment type="caution">
    <text evidence="1">The sequence shown here is derived from an EMBL/GenBank/DDBJ whole genome shotgun (WGS) entry which is preliminary data.</text>
</comment>
<proteinExistence type="predicted"/>
<reference evidence="1 2" key="1">
    <citation type="journal article" date="2020" name="Cell">
        <title>Large-Scale Comparative Analyses of Tick Genomes Elucidate Their Genetic Diversity and Vector Capacities.</title>
        <authorList>
            <consortium name="Tick Genome and Microbiome Consortium (TIGMIC)"/>
            <person name="Jia N."/>
            <person name="Wang J."/>
            <person name="Shi W."/>
            <person name="Du L."/>
            <person name="Sun Y."/>
            <person name="Zhan W."/>
            <person name="Jiang J.F."/>
            <person name="Wang Q."/>
            <person name="Zhang B."/>
            <person name="Ji P."/>
            <person name="Bell-Sakyi L."/>
            <person name="Cui X.M."/>
            <person name="Yuan T.T."/>
            <person name="Jiang B.G."/>
            <person name="Yang W.F."/>
            <person name="Lam T.T."/>
            <person name="Chang Q.C."/>
            <person name="Ding S.J."/>
            <person name="Wang X.J."/>
            <person name="Zhu J.G."/>
            <person name="Ruan X.D."/>
            <person name="Zhao L."/>
            <person name="Wei J.T."/>
            <person name="Ye R.Z."/>
            <person name="Que T.C."/>
            <person name="Du C.H."/>
            <person name="Zhou Y.H."/>
            <person name="Cheng J.X."/>
            <person name="Dai P.F."/>
            <person name="Guo W.B."/>
            <person name="Han X.H."/>
            <person name="Huang E.J."/>
            <person name="Li L.F."/>
            <person name="Wei W."/>
            <person name="Gao Y.C."/>
            <person name="Liu J.Z."/>
            <person name="Shao H.Z."/>
            <person name="Wang X."/>
            <person name="Wang C.C."/>
            <person name="Yang T.C."/>
            <person name="Huo Q.B."/>
            <person name="Li W."/>
            <person name="Chen H.Y."/>
            <person name="Chen S.E."/>
            <person name="Zhou L.G."/>
            <person name="Ni X.B."/>
            <person name="Tian J.H."/>
            <person name="Sheng Y."/>
            <person name="Liu T."/>
            <person name="Pan Y.S."/>
            <person name="Xia L.Y."/>
            <person name="Li J."/>
            <person name="Zhao F."/>
            <person name="Cao W.C."/>
        </authorList>
    </citation>
    <scope>NUCLEOTIDE SEQUENCE [LARGE SCALE GENOMIC DNA]</scope>
    <source>
        <strain evidence="1">Iper-2018</strain>
    </source>
</reference>
<evidence type="ECO:0000313" key="2">
    <source>
        <dbReference type="Proteomes" id="UP000805193"/>
    </source>
</evidence>